<dbReference type="Gene3D" id="3.30.160.60">
    <property type="entry name" value="Classic Zinc Finger"/>
    <property type="match status" value="1"/>
</dbReference>
<feature type="non-terminal residue" evidence="10">
    <location>
        <position position="1"/>
    </location>
</feature>
<protein>
    <submittedName>
        <fullName evidence="10">Zinc finger protein 567-like</fullName>
    </submittedName>
</protein>
<dbReference type="PANTHER" id="PTHR24394:SF44">
    <property type="entry name" value="ZINC FINGER PROTEIN 271-LIKE"/>
    <property type="match status" value="1"/>
</dbReference>
<keyword evidence="6" id="KW-0539">Nucleus</keyword>
<dbReference type="PANTHER" id="PTHR24394">
    <property type="entry name" value="ZINC FINGER PROTEIN"/>
    <property type="match status" value="1"/>
</dbReference>
<organism evidence="10 11">
    <name type="scientific">Aphis craccivora</name>
    <name type="common">Cowpea aphid</name>
    <dbReference type="NCBI Taxonomy" id="307492"/>
    <lineage>
        <taxon>Eukaryota</taxon>
        <taxon>Metazoa</taxon>
        <taxon>Ecdysozoa</taxon>
        <taxon>Arthropoda</taxon>
        <taxon>Hexapoda</taxon>
        <taxon>Insecta</taxon>
        <taxon>Pterygota</taxon>
        <taxon>Neoptera</taxon>
        <taxon>Paraneoptera</taxon>
        <taxon>Hemiptera</taxon>
        <taxon>Sternorrhyncha</taxon>
        <taxon>Aphidomorpha</taxon>
        <taxon>Aphidoidea</taxon>
        <taxon>Aphididae</taxon>
        <taxon>Aphidini</taxon>
        <taxon>Aphis</taxon>
        <taxon>Aphis</taxon>
    </lineage>
</organism>
<dbReference type="EMBL" id="VUJU01008663">
    <property type="protein sequence ID" value="KAF0727503.1"/>
    <property type="molecule type" value="Genomic_DNA"/>
</dbReference>
<sequence>ARCCDNFEIFSEHGNVCFSCPKCDKNFCDSRQLNYHDNRIHTRLMPFECIVCNMRFHAPNDLYRHRKLKVIIQFYKHQIIIILNLFIFFRIINGHCITTDLKPSLFHCKCSWLPSLLVSCKNTKDPVTELTAGNLPKHKEVREFVECWTRSPRVLIGPIFPDTYSVINRRFKFTDSDFDPYDIKLSDWNCAVHNNFYDPHEATILQIQEVLAEYEQPVFPSSRNYEVTTRNRPPVVDYQELPPLRRVRRKCYEEEHAGQSTDKELDNEELIECFAGPSTNNTLSDQPHITVGAALPNPYGDRPIIDCRGYKFPLMRERKRPKEVRPHDVACGSLFDEIQEENIQTWVPNPGMSVLTTIHGGHWLAGVVEKVESDKVLVKFPFQFNGKLFEYPKENVRNYQSQFIGTRFMPIKPVNKIKTPNTRATIFRYKNNLKIFLTTQKQ</sequence>
<keyword evidence="3" id="KW-0677">Repeat</keyword>
<evidence type="ECO:0000256" key="4">
    <source>
        <dbReference type="ARBA" id="ARBA00022771"/>
    </source>
</evidence>
<feature type="transmembrane region" description="Helical" evidence="8">
    <location>
        <begin position="74"/>
        <end position="92"/>
    </location>
</feature>
<dbReference type="PROSITE" id="PS00028">
    <property type="entry name" value="ZINC_FINGER_C2H2_1"/>
    <property type="match status" value="1"/>
</dbReference>
<dbReference type="InterPro" id="IPR036236">
    <property type="entry name" value="Znf_C2H2_sf"/>
</dbReference>
<comment type="caution">
    <text evidence="10">The sequence shown here is derived from an EMBL/GenBank/DDBJ whole genome shotgun (WGS) entry which is preliminary data.</text>
</comment>
<evidence type="ECO:0000256" key="7">
    <source>
        <dbReference type="PROSITE-ProRule" id="PRU00042"/>
    </source>
</evidence>
<name>A0A6G0WJT2_APHCR</name>
<keyword evidence="11" id="KW-1185">Reference proteome</keyword>
<evidence type="ECO:0000256" key="8">
    <source>
        <dbReference type="SAM" id="Phobius"/>
    </source>
</evidence>
<dbReference type="AlphaFoldDB" id="A0A6G0WJT2"/>
<evidence type="ECO:0000313" key="10">
    <source>
        <dbReference type="EMBL" id="KAF0727503.1"/>
    </source>
</evidence>
<keyword evidence="2" id="KW-0479">Metal-binding</keyword>
<dbReference type="PROSITE" id="PS50157">
    <property type="entry name" value="ZINC_FINGER_C2H2_2"/>
    <property type="match status" value="1"/>
</dbReference>
<dbReference type="Proteomes" id="UP000478052">
    <property type="component" value="Unassembled WGS sequence"/>
</dbReference>
<dbReference type="InterPro" id="IPR013087">
    <property type="entry name" value="Znf_C2H2_type"/>
</dbReference>
<keyword evidence="5" id="KW-0862">Zinc</keyword>
<evidence type="ECO:0000313" key="11">
    <source>
        <dbReference type="Proteomes" id="UP000478052"/>
    </source>
</evidence>
<reference evidence="10 11" key="1">
    <citation type="submission" date="2019-08" db="EMBL/GenBank/DDBJ databases">
        <title>Whole genome of Aphis craccivora.</title>
        <authorList>
            <person name="Voronova N.V."/>
            <person name="Shulinski R.S."/>
            <person name="Bandarenka Y.V."/>
            <person name="Zhorov D.G."/>
            <person name="Warner D."/>
        </authorList>
    </citation>
    <scope>NUCLEOTIDE SEQUENCE [LARGE SCALE GENOMIC DNA]</scope>
    <source>
        <strain evidence="10">180601</strain>
        <tissue evidence="10">Whole Body</tissue>
    </source>
</reference>
<evidence type="ECO:0000256" key="6">
    <source>
        <dbReference type="ARBA" id="ARBA00023242"/>
    </source>
</evidence>
<evidence type="ECO:0000256" key="1">
    <source>
        <dbReference type="ARBA" id="ARBA00004123"/>
    </source>
</evidence>
<gene>
    <name evidence="10" type="ORF">FWK35_00034593</name>
</gene>
<dbReference type="GO" id="GO:0008270">
    <property type="term" value="F:zinc ion binding"/>
    <property type="evidence" value="ECO:0007669"/>
    <property type="project" value="UniProtKB-KW"/>
</dbReference>
<evidence type="ECO:0000256" key="2">
    <source>
        <dbReference type="ARBA" id="ARBA00022723"/>
    </source>
</evidence>
<evidence type="ECO:0000259" key="9">
    <source>
        <dbReference type="PROSITE" id="PS50157"/>
    </source>
</evidence>
<evidence type="ECO:0000256" key="5">
    <source>
        <dbReference type="ARBA" id="ARBA00022833"/>
    </source>
</evidence>
<dbReference type="SMART" id="SM00355">
    <property type="entry name" value="ZnF_C2H2"/>
    <property type="match status" value="2"/>
</dbReference>
<dbReference type="GO" id="GO:0000981">
    <property type="term" value="F:DNA-binding transcription factor activity, RNA polymerase II-specific"/>
    <property type="evidence" value="ECO:0007669"/>
    <property type="project" value="TreeGrafter"/>
</dbReference>
<dbReference type="GO" id="GO:0005634">
    <property type="term" value="C:nucleus"/>
    <property type="evidence" value="ECO:0007669"/>
    <property type="project" value="UniProtKB-SubCell"/>
</dbReference>
<feature type="domain" description="C2H2-type" evidence="9">
    <location>
        <begin position="18"/>
        <end position="46"/>
    </location>
</feature>
<proteinExistence type="predicted"/>
<accession>A0A6G0WJT2</accession>
<keyword evidence="4 7" id="KW-0863">Zinc-finger</keyword>
<dbReference type="OrthoDB" id="10425503at2759"/>
<keyword evidence="8" id="KW-0812">Transmembrane</keyword>
<keyword evidence="8" id="KW-0472">Membrane</keyword>
<evidence type="ECO:0000256" key="3">
    <source>
        <dbReference type="ARBA" id="ARBA00022737"/>
    </source>
</evidence>
<keyword evidence="8" id="KW-1133">Transmembrane helix</keyword>
<comment type="subcellular location">
    <subcellularLocation>
        <location evidence="1">Nucleus</location>
    </subcellularLocation>
</comment>
<dbReference type="SUPFAM" id="SSF57667">
    <property type="entry name" value="beta-beta-alpha zinc fingers"/>
    <property type="match status" value="1"/>
</dbReference>